<dbReference type="InterPro" id="IPR002010">
    <property type="entry name" value="T3SS_IM_R"/>
</dbReference>
<feature type="transmembrane region" description="Helical" evidence="10">
    <location>
        <begin position="177"/>
        <end position="199"/>
    </location>
</feature>
<evidence type="ECO:0000313" key="12">
    <source>
        <dbReference type="Proteomes" id="UP000254258"/>
    </source>
</evidence>
<feature type="transmembrane region" description="Helical" evidence="10">
    <location>
        <begin position="122"/>
        <end position="149"/>
    </location>
</feature>
<organism evidence="11 12">
    <name type="scientific">Dyella monticola</name>
    <dbReference type="NCBI Taxonomy" id="1927958"/>
    <lineage>
        <taxon>Bacteria</taxon>
        <taxon>Pseudomonadati</taxon>
        <taxon>Pseudomonadota</taxon>
        <taxon>Gammaproteobacteria</taxon>
        <taxon>Lysobacterales</taxon>
        <taxon>Rhodanobacteraceae</taxon>
        <taxon>Dyella</taxon>
    </lineage>
</organism>
<feature type="transmembrane region" description="Helical" evidence="10">
    <location>
        <begin position="12"/>
        <end position="32"/>
    </location>
</feature>
<dbReference type="Pfam" id="PF01311">
    <property type="entry name" value="Bac_export_1"/>
    <property type="match status" value="1"/>
</dbReference>
<evidence type="ECO:0000256" key="6">
    <source>
        <dbReference type="ARBA" id="ARBA00022989"/>
    </source>
</evidence>
<comment type="caution">
    <text evidence="11">The sequence shown here is derived from an EMBL/GenBank/DDBJ whole genome shotgun (WGS) entry which is preliminary data.</text>
</comment>
<name>A0A370X142_9GAMM</name>
<dbReference type="GO" id="GO:0009425">
    <property type="term" value="C:bacterial-type flagellum basal body"/>
    <property type="evidence" value="ECO:0007669"/>
    <property type="project" value="UniProtKB-SubCell"/>
</dbReference>
<dbReference type="PANTHER" id="PTHR30065">
    <property type="entry name" value="FLAGELLAR BIOSYNTHETIC PROTEIN FLIR"/>
    <property type="match status" value="1"/>
</dbReference>
<dbReference type="GO" id="GO:0005886">
    <property type="term" value="C:plasma membrane"/>
    <property type="evidence" value="ECO:0007669"/>
    <property type="project" value="UniProtKB-SubCell"/>
</dbReference>
<proteinExistence type="inferred from homology"/>
<evidence type="ECO:0000256" key="5">
    <source>
        <dbReference type="ARBA" id="ARBA00022692"/>
    </source>
</evidence>
<evidence type="ECO:0000256" key="8">
    <source>
        <dbReference type="ARBA" id="ARBA00023143"/>
    </source>
</evidence>
<keyword evidence="11" id="KW-0966">Cell projection</keyword>
<evidence type="ECO:0000313" key="11">
    <source>
        <dbReference type="EMBL" id="RDS82076.1"/>
    </source>
</evidence>
<comment type="function">
    <text evidence="1 10">Role in flagellar biosynthesis.</text>
</comment>
<dbReference type="NCBIfam" id="TIGR01400">
    <property type="entry name" value="fliR"/>
    <property type="match status" value="1"/>
</dbReference>
<dbReference type="InterPro" id="IPR006303">
    <property type="entry name" value="FliR"/>
</dbReference>
<feature type="transmembrane region" description="Helical" evidence="10">
    <location>
        <begin position="39"/>
        <end position="57"/>
    </location>
</feature>
<keyword evidence="5 10" id="KW-0812">Transmembrane</keyword>
<evidence type="ECO:0000256" key="9">
    <source>
        <dbReference type="NCBIfam" id="TIGR01400"/>
    </source>
</evidence>
<comment type="subcellular location">
    <subcellularLocation>
        <location evidence="10">Cell membrane</location>
        <topology evidence="10">Multi-pass membrane protein</topology>
    </subcellularLocation>
    <subcellularLocation>
        <location evidence="10">Bacterial flagellum basal body</location>
    </subcellularLocation>
</comment>
<keyword evidence="8 10" id="KW-0975">Bacterial flagellum</keyword>
<evidence type="ECO:0000256" key="10">
    <source>
        <dbReference type="RuleBase" id="RU362071"/>
    </source>
</evidence>
<dbReference type="GO" id="GO:0006605">
    <property type="term" value="P:protein targeting"/>
    <property type="evidence" value="ECO:0007669"/>
    <property type="project" value="UniProtKB-UniRule"/>
</dbReference>
<evidence type="ECO:0000256" key="2">
    <source>
        <dbReference type="ARBA" id="ARBA00009772"/>
    </source>
</evidence>
<comment type="similarity">
    <text evidence="2 10">Belongs to the FliR/MopE/SpaR family.</text>
</comment>
<keyword evidence="11" id="KW-0282">Flagellum</keyword>
<evidence type="ECO:0000256" key="7">
    <source>
        <dbReference type="ARBA" id="ARBA00023136"/>
    </source>
</evidence>
<sequence>MTIELATLIHWLSGMFWALGRVSGFCLVAPIFNATVMPARIRVALILVLTMVLSPLAPTQMDLFSASGVATMVMQMLIGGGIGFVLQLVFQAVSYGGILVGQSMGLGFAEMISPMSNTSSPVLGQFYLVMVSLLFLAMDGHLQVIALLADSFHSVPPGMTGVNDHTLWTIVMAGRDLFAGALRVALPAMTALLLVNIGFAATSRASPSMNLFAVGFPISICMGFIALWLAMRGMASAYTALQAAGWDVMRHLVGL</sequence>
<reference evidence="11 12" key="1">
    <citation type="submission" date="2018-07" db="EMBL/GenBank/DDBJ databases">
        <title>Dyella monticola sp. nov. and Dyella psychrodurans sp. nov. isolated from monsoon evergreen broad-leaved forest soil of Dinghu Mountain, China.</title>
        <authorList>
            <person name="Gao Z."/>
            <person name="Qiu L."/>
        </authorList>
    </citation>
    <scope>NUCLEOTIDE SEQUENCE [LARGE SCALE GENOMIC DNA]</scope>
    <source>
        <strain evidence="11 12">4G-K06</strain>
    </source>
</reference>
<feature type="transmembrane region" description="Helical" evidence="10">
    <location>
        <begin position="211"/>
        <end position="231"/>
    </location>
</feature>
<feature type="transmembrane region" description="Helical" evidence="10">
    <location>
        <begin position="77"/>
        <end position="101"/>
    </location>
</feature>
<dbReference type="RefSeq" id="WP_115495132.1">
    <property type="nucleotide sequence ID" value="NZ_QRBE01000004.1"/>
</dbReference>
<keyword evidence="6 10" id="KW-1133">Transmembrane helix</keyword>
<dbReference type="PANTHER" id="PTHR30065:SF8">
    <property type="entry name" value="FLAGELLAR BIOSYNTHETIC PROTEIN FLIR"/>
    <property type="match status" value="1"/>
</dbReference>
<dbReference type="GO" id="GO:0044780">
    <property type="term" value="P:bacterial-type flagellum assembly"/>
    <property type="evidence" value="ECO:0007669"/>
    <property type="project" value="UniProtKB-UniRule"/>
</dbReference>
<evidence type="ECO:0000256" key="4">
    <source>
        <dbReference type="ARBA" id="ARBA00022475"/>
    </source>
</evidence>
<dbReference type="AlphaFoldDB" id="A0A370X142"/>
<evidence type="ECO:0000256" key="1">
    <source>
        <dbReference type="ARBA" id="ARBA00002578"/>
    </source>
</evidence>
<dbReference type="EMBL" id="QRBE01000004">
    <property type="protein sequence ID" value="RDS82076.1"/>
    <property type="molecule type" value="Genomic_DNA"/>
</dbReference>
<keyword evidence="7 10" id="KW-0472">Membrane</keyword>
<dbReference type="Proteomes" id="UP000254258">
    <property type="component" value="Unassembled WGS sequence"/>
</dbReference>
<keyword evidence="4 10" id="KW-1003">Cell membrane</keyword>
<dbReference type="OrthoDB" id="9797790at2"/>
<evidence type="ECO:0000256" key="3">
    <source>
        <dbReference type="ARBA" id="ARBA00021717"/>
    </source>
</evidence>
<keyword evidence="11" id="KW-0969">Cilium</keyword>
<protein>
    <recommendedName>
        <fullName evidence="3 9">Flagellar biosynthetic protein FliR</fullName>
    </recommendedName>
</protein>
<accession>A0A370X142</accession>
<keyword evidence="12" id="KW-1185">Reference proteome</keyword>
<dbReference type="PRINTS" id="PR00953">
    <property type="entry name" value="TYPE3IMRPROT"/>
</dbReference>
<gene>
    <name evidence="11" type="primary">fliR</name>
    <name evidence="11" type="ORF">DWU98_08450</name>
</gene>